<comment type="catalytic activity">
    <reaction evidence="3">
        <text>3',5'-cyclic UMP + H2O = UMP + H(+)</text>
        <dbReference type="Rhea" id="RHEA:70575"/>
        <dbReference type="ChEBI" id="CHEBI:15377"/>
        <dbReference type="ChEBI" id="CHEBI:15378"/>
        <dbReference type="ChEBI" id="CHEBI:57865"/>
        <dbReference type="ChEBI" id="CHEBI:184387"/>
    </reaction>
    <physiologicalReaction direction="left-to-right" evidence="3">
        <dbReference type="Rhea" id="RHEA:70576"/>
    </physiologicalReaction>
</comment>
<dbReference type="InterPro" id="IPR050855">
    <property type="entry name" value="NDM-1-like"/>
</dbReference>
<dbReference type="PANTHER" id="PTHR42951">
    <property type="entry name" value="METALLO-BETA-LACTAMASE DOMAIN-CONTAINING"/>
    <property type="match status" value="1"/>
</dbReference>
<evidence type="ECO:0000259" key="4">
    <source>
        <dbReference type="SMART" id="SM00849"/>
    </source>
</evidence>
<dbReference type="EMBL" id="RBAH01000019">
    <property type="protein sequence ID" value="RKN78220.1"/>
    <property type="molecule type" value="Genomic_DNA"/>
</dbReference>
<evidence type="ECO:0000256" key="3">
    <source>
        <dbReference type="ARBA" id="ARBA00048505"/>
    </source>
</evidence>
<dbReference type="SUPFAM" id="SSF56281">
    <property type="entry name" value="Metallo-hydrolase/oxidoreductase"/>
    <property type="match status" value="1"/>
</dbReference>
<evidence type="ECO:0000313" key="6">
    <source>
        <dbReference type="Proteomes" id="UP000282311"/>
    </source>
</evidence>
<dbReference type="AlphaFoldDB" id="A0A3B0BZ70"/>
<comment type="function">
    <text evidence="2">Counteracts the endogenous Pycsar antiviral defense system. Phosphodiesterase that enables metal-dependent hydrolysis of host cyclic nucleotide Pycsar defense signals such as cCMP and cUMP.</text>
</comment>
<evidence type="ECO:0000313" key="5">
    <source>
        <dbReference type="EMBL" id="RKN78220.1"/>
    </source>
</evidence>
<dbReference type="SMART" id="SM00849">
    <property type="entry name" value="Lactamase_B"/>
    <property type="match status" value="1"/>
</dbReference>
<accession>A0A3B0BZ70</accession>
<dbReference type="OrthoDB" id="9802248at2"/>
<keyword evidence="5" id="KW-0378">Hydrolase</keyword>
<dbReference type="Proteomes" id="UP000282311">
    <property type="component" value="Unassembled WGS sequence"/>
</dbReference>
<evidence type="ECO:0000256" key="2">
    <source>
        <dbReference type="ARBA" id="ARBA00034301"/>
    </source>
</evidence>
<dbReference type="Pfam" id="PF00753">
    <property type="entry name" value="Lactamase_B"/>
    <property type="match status" value="1"/>
</dbReference>
<dbReference type="PANTHER" id="PTHR42951:SF9">
    <property type="entry name" value="METAL-DEPENDENT HYDROLASE"/>
    <property type="match status" value="1"/>
</dbReference>
<name>A0A3B0BZ70_9BACL</name>
<comment type="catalytic activity">
    <reaction evidence="1">
        <text>3',5'-cyclic CMP + H2O = CMP + H(+)</text>
        <dbReference type="Rhea" id="RHEA:72675"/>
        <dbReference type="ChEBI" id="CHEBI:15377"/>
        <dbReference type="ChEBI" id="CHEBI:15378"/>
        <dbReference type="ChEBI" id="CHEBI:58003"/>
        <dbReference type="ChEBI" id="CHEBI:60377"/>
    </reaction>
    <physiologicalReaction direction="left-to-right" evidence="1">
        <dbReference type="Rhea" id="RHEA:72676"/>
    </physiologicalReaction>
</comment>
<comment type="caution">
    <text evidence="5">The sequence shown here is derived from an EMBL/GenBank/DDBJ whole genome shotgun (WGS) entry which is preliminary data.</text>
</comment>
<keyword evidence="6" id="KW-1185">Reference proteome</keyword>
<sequence>MRLTKMETLYQLSFMPRLFPVNCYFVEEADGLTLIDAALPYSAKAIIGAAERLGKPIARIVLTHAHSDHIGALDALKTALPAVPVYISARDSRLLAGDVSLDPDEPQTPVRGGVPKNVRTRADVLLADGDRIGSLQAVAVPGHTPGSMAFLDTRSRAVFVGDALQTRGGVAVSGQLKPLFPFPAMATWNKQAALASAQKLKELRPTLLAAGHGRMLVQPLAVLERAINEAAHSLEAAAGERSV</sequence>
<evidence type="ECO:0000256" key="1">
    <source>
        <dbReference type="ARBA" id="ARBA00034221"/>
    </source>
</evidence>
<dbReference type="InterPro" id="IPR036866">
    <property type="entry name" value="RibonucZ/Hydroxyglut_hydro"/>
</dbReference>
<dbReference type="InterPro" id="IPR001279">
    <property type="entry name" value="Metallo-B-lactamas"/>
</dbReference>
<organism evidence="5 6">
    <name type="scientific">Paenibacillus ginsengarvi</name>
    <dbReference type="NCBI Taxonomy" id="400777"/>
    <lineage>
        <taxon>Bacteria</taxon>
        <taxon>Bacillati</taxon>
        <taxon>Bacillota</taxon>
        <taxon>Bacilli</taxon>
        <taxon>Bacillales</taxon>
        <taxon>Paenibacillaceae</taxon>
        <taxon>Paenibacillus</taxon>
    </lineage>
</organism>
<feature type="domain" description="Metallo-beta-lactamase" evidence="4">
    <location>
        <begin position="20"/>
        <end position="212"/>
    </location>
</feature>
<reference evidence="5 6" key="1">
    <citation type="journal article" date="2007" name="Int. J. Syst. Evol. Microbiol.">
        <title>Paenibacillus ginsengarvi sp. nov., isolated from soil from ginseng cultivation.</title>
        <authorList>
            <person name="Yoon M.H."/>
            <person name="Ten L.N."/>
            <person name="Im W.T."/>
        </authorList>
    </citation>
    <scope>NUCLEOTIDE SEQUENCE [LARGE SCALE GENOMIC DNA]</scope>
    <source>
        <strain evidence="5 6">KCTC 13059</strain>
    </source>
</reference>
<proteinExistence type="predicted"/>
<gene>
    <name evidence="5" type="ORF">D7M11_23215</name>
</gene>
<dbReference type="Gene3D" id="3.60.15.10">
    <property type="entry name" value="Ribonuclease Z/Hydroxyacylglutathione hydrolase-like"/>
    <property type="match status" value="1"/>
</dbReference>
<dbReference type="CDD" id="cd07721">
    <property type="entry name" value="yflN-like_MBL-fold"/>
    <property type="match status" value="1"/>
</dbReference>
<dbReference type="RefSeq" id="WP_120749656.1">
    <property type="nucleotide sequence ID" value="NZ_RBAH01000019.1"/>
</dbReference>
<protein>
    <submittedName>
        <fullName evidence="5">MBL fold metallo-hydrolase</fullName>
    </submittedName>
</protein>
<dbReference type="GO" id="GO:0016787">
    <property type="term" value="F:hydrolase activity"/>
    <property type="evidence" value="ECO:0007669"/>
    <property type="project" value="UniProtKB-KW"/>
</dbReference>